<dbReference type="RefSeq" id="WP_038536236.1">
    <property type="nucleotide sequence ID" value="NZ_CP009223.1"/>
</dbReference>
<evidence type="ECO:0000313" key="2">
    <source>
        <dbReference type="EMBL" id="AIM63071.1"/>
    </source>
</evidence>
<feature type="region of interest" description="Disordered" evidence="1">
    <location>
        <begin position="51"/>
        <end position="74"/>
    </location>
</feature>
<reference evidence="3" key="2">
    <citation type="submission" date="2014-08" db="EMBL/GenBank/DDBJ databases">
        <title>Complete genome of Weissella ceti strain WS74 isolated from diseased rainbow trout in Brazil.</title>
        <authorList>
            <person name="Figueiredo H.C.P."/>
            <person name="Leal C.A.G."/>
            <person name="Pereira F.L."/>
            <person name="Soares S.C."/>
            <person name="Dorella F.A."/>
            <person name="Carvalho A.F."/>
            <person name="Azevedo V.A.C."/>
        </authorList>
    </citation>
    <scope>NUCLEOTIDE SEQUENCE [LARGE SCALE GENOMIC DNA]</scope>
    <source>
        <strain evidence="3">WS74</strain>
    </source>
</reference>
<gene>
    <name evidence="2" type="ORF">WS74_0819</name>
</gene>
<name>A0A088GGG6_9LACO</name>
<evidence type="ECO:0000313" key="3">
    <source>
        <dbReference type="Proteomes" id="UP000029079"/>
    </source>
</evidence>
<keyword evidence="3" id="KW-1185">Reference proteome</keyword>
<reference evidence="2 3" key="1">
    <citation type="journal article" date="2014" name="Genome Announc.">
        <title>Complete Genome Sequences of Fish Pathogenic Weissella ceti Strains WS74 and WS105.</title>
        <authorList>
            <person name="Figueiredo H.C."/>
            <person name="Leal C.A."/>
            <person name="Dorella F.A."/>
            <person name="Carvalho A.F."/>
            <person name="Soares S.C."/>
            <person name="Pereira F.L."/>
            <person name="Azevedo V.A."/>
        </authorList>
    </citation>
    <scope>NUCLEOTIDE SEQUENCE [LARGE SCALE GENOMIC DNA]</scope>
    <source>
        <strain evidence="2 3">WS74</strain>
    </source>
</reference>
<protein>
    <submittedName>
        <fullName evidence="2">Uncharacterized protein</fullName>
    </submittedName>
</protein>
<sequence>MDEEEKKQTEGIDITELTTAFNDLEAANKADDDEGVNKALETLKKLIDNALNAETDEEDTDEADPFDKAVDKYK</sequence>
<accession>A0A088GGG6</accession>
<dbReference type="STRING" id="759620.WS105_0618"/>
<dbReference type="KEGG" id="wct:WS74_0819"/>
<proteinExistence type="predicted"/>
<dbReference type="EMBL" id="CP009223">
    <property type="protein sequence ID" value="AIM63071.1"/>
    <property type="molecule type" value="Genomic_DNA"/>
</dbReference>
<dbReference type="AlphaFoldDB" id="A0A088GGG6"/>
<organism evidence="2 3">
    <name type="scientific">Weissella ceti</name>
    <dbReference type="NCBI Taxonomy" id="759620"/>
    <lineage>
        <taxon>Bacteria</taxon>
        <taxon>Bacillati</taxon>
        <taxon>Bacillota</taxon>
        <taxon>Bacilli</taxon>
        <taxon>Lactobacillales</taxon>
        <taxon>Lactobacillaceae</taxon>
        <taxon>Weissella</taxon>
    </lineage>
</organism>
<feature type="compositionally biased region" description="Acidic residues" evidence="1">
    <location>
        <begin position="54"/>
        <end position="64"/>
    </location>
</feature>
<feature type="compositionally biased region" description="Basic and acidic residues" evidence="1">
    <location>
        <begin position="65"/>
        <end position="74"/>
    </location>
</feature>
<dbReference type="Proteomes" id="UP000029079">
    <property type="component" value="Chromosome"/>
</dbReference>
<evidence type="ECO:0000256" key="1">
    <source>
        <dbReference type="SAM" id="MobiDB-lite"/>
    </source>
</evidence>